<dbReference type="Pfam" id="PF13577">
    <property type="entry name" value="SnoaL_4"/>
    <property type="match status" value="1"/>
</dbReference>
<dbReference type="Gene3D" id="3.10.450.50">
    <property type="match status" value="1"/>
</dbReference>
<comment type="caution">
    <text evidence="2">The sequence shown here is derived from an EMBL/GenBank/DDBJ whole genome shotgun (WGS) entry which is preliminary data.</text>
</comment>
<dbReference type="InterPro" id="IPR037401">
    <property type="entry name" value="SnoaL-like"/>
</dbReference>
<accession>A0A7I9XSQ6</accession>
<keyword evidence="3" id="KW-1185">Reference proteome</keyword>
<dbReference type="CDD" id="cd00531">
    <property type="entry name" value="NTF2_like"/>
    <property type="match status" value="1"/>
</dbReference>
<gene>
    <name evidence="2" type="ORF">MBOT_03980</name>
</gene>
<proteinExistence type="predicted"/>
<evidence type="ECO:0000313" key="2">
    <source>
        <dbReference type="EMBL" id="GFG73033.1"/>
    </source>
</evidence>
<dbReference type="Proteomes" id="UP000465361">
    <property type="component" value="Unassembled WGS sequence"/>
</dbReference>
<dbReference type="InterPro" id="IPR032710">
    <property type="entry name" value="NTF2-like_dom_sf"/>
</dbReference>
<dbReference type="SUPFAM" id="SSF54427">
    <property type="entry name" value="NTF2-like"/>
    <property type="match status" value="1"/>
</dbReference>
<organism evidence="2 3">
    <name type="scientific">Mycobacterium botniense</name>
    <dbReference type="NCBI Taxonomy" id="84962"/>
    <lineage>
        <taxon>Bacteria</taxon>
        <taxon>Bacillati</taxon>
        <taxon>Actinomycetota</taxon>
        <taxon>Actinomycetes</taxon>
        <taxon>Mycobacteriales</taxon>
        <taxon>Mycobacteriaceae</taxon>
        <taxon>Mycobacterium</taxon>
    </lineage>
</organism>
<protein>
    <recommendedName>
        <fullName evidence="1">SnoaL-like domain-containing protein</fullName>
    </recommendedName>
</protein>
<sequence length="159" mass="17312">MTSIERVADQLAITELLYRYAELIDAGDFDGVGQLLARCTVGGPGSPTITGAAAIAQLYATTTRRYPGPAGGVGTPRTRHLVLNPIIDVADRMASARSTFCVVQGTDTVPLQPVVVGRYYDTFERDEAGWFFVTRRMDVEFLGDTSGHLLIDPRRFGSR</sequence>
<reference evidence="2 3" key="1">
    <citation type="journal article" date="2019" name="Emerg. Microbes Infect.">
        <title>Comprehensive subspecies identification of 175 nontuberculous mycobacteria species based on 7547 genomic profiles.</title>
        <authorList>
            <person name="Matsumoto Y."/>
            <person name="Kinjo T."/>
            <person name="Motooka D."/>
            <person name="Nabeya D."/>
            <person name="Jung N."/>
            <person name="Uechi K."/>
            <person name="Horii T."/>
            <person name="Iida T."/>
            <person name="Fujita J."/>
            <person name="Nakamura S."/>
        </authorList>
    </citation>
    <scope>NUCLEOTIDE SEQUENCE [LARGE SCALE GENOMIC DNA]</scope>
    <source>
        <strain evidence="2 3">JCM 17322</strain>
    </source>
</reference>
<dbReference type="AlphaFoldDB" id="A0A7I9XSQ6"/>
<evidence type="ECO:0000259" key="1">
    <source>
        <dbReference type="Pfam" id="PF13577"/>
    </source>
</evidence>
<dbReference type="EMBL" id="BLKW01000002">
    <property type="protein sequence ID" value="GFG73033.1"/>
    <property type="molecule type" value="Genomic_DNA"/>
</dbReference>
<name>A0A7I9XSQ6_9MYCO</name>
<evidence type="ECO:0000313" key="3">
    <source>
        <dbReference type="Proteomes" id="UP000465361"/>
    </source>
</evidence>
<dbReference type="RefSeq" id="WP_163753719.1">
    <property type="nucleotide sequence ID" value="NZ_BLKW01000002.1"/>
</dbReference>
<feature type="domain" description="SnoaL-like" evidence="1">
    <location>
        <begin position="5"/>
        <end position="136"/>
    </location>
</feature>